<dbReference type="GeneID" id="127749008"/>
<dbReference type="InterPro" id="IPR043502">
    <property type="entry name" value="DNA/RNA_pol_sf"/>
</dbReference>
<keyword evidence="1" id="KW-1185">Reference proteome</keyword>
<dbReference type="Proteomes" id="UP000504606">
    <property type="component" value="Unplaced"/>
</dbReference>
<dbReference type="InterPro" id="IPR050951">
    <property type="entry name" value="Retrovirus_Pol_polyprotein"/>
</dbReference>
<organism evidence="1 2">
    <name type="scientific">Frankliniella occidentalis</name>
    <name type="common">Western flower thrips</name>
    <name type="synonym">Euthrips occidentalis</name>
    <dbReference type="NCBI Taxonomy" id="133901"/>
    <lineage>
        <taxon>Eukaryota</taxon>
        <taxon>Metazoa</taxon>
        <taxon>Ecdysozoa</taxon>
        <taxon>Arthropoda</taxon>
        <taxon>Hexapoda</taxon>
        <taxon>Insecta</taxon>
        <taxon>Pterygota</taxon>
        <taxon>Neoptera</taxon>
        <taxon>Paraneoptera</taxon>
        <taxon>Thysanoptera</taxon>
        <taxon>Terebrantia</taxon>
        <taxon>Thripoidea</taxon>
        <taxon>Thripidae</taxon>
        <taxon>Frankliniella</taxon>
    </lineage>
</organism>
<dbReference type="KEGG" id="foc:127749008"/>
<name>A0A9C6U419_FRAOC</name>
<proteinExistence type="predicted"/>
<dbReference type="RefSeq" id="XP_052121283.1">
    <property type="nucleotide sequence ID" value="XM_052265323.1"/>
</dbReference>
<accession>A0A9C6U419</accession>
<dbReference type="SUPFAM" id="SSF56672">
    <property type="entry name" value="DNA/RNA polymerases"/>
    <property type="match status" value="1"/>
</dbReference>
<dbReference type="AlphaFoldDB" id="A0A9C6U419"/>
<dbReference type="OrthoDB" id="7960540at2759"/>
<dbReference type="PANTHER" id="PTHR37984">
    <property type="entry name" value="PROTEIN CBG26694"/>
    <property type="match status" value="1"/>
</dbReference>
<evidence type="ECO:0000313" key="2">
    <source>
        <dbReference type="RefSeq" id="XP_052121283.1"/>
    </source>
</evidence>
<evidence type="ECO:0000313" key="1">
    <source>
        <dbReference type="Proteomes" id="UP000504606"/>
    </source>
</evidence>
<gene>
    <name evidence="2" type="primary">LOC127749008</name>
</gene>
<sequence>MRVTSVALPVGIFNAMRGCKYYCLLGCADAFMQLKLDEKSQEILVRNTCIGLLKPTRLPYALASACFESAKDQVLALSRLEKHKVRVRYELMKLHQTDIEIFGYVLGHNIYKPSKKKVTAIVNCAVLKNPSEVQTYMLCGPGMRDMRKLFELSKEMKLKSKALAVYDPSKELVLISDASPVRVGAQIHERLRDISFNF</sequence>
<dbReference type="PANTHER" id="PTHR37984:SF5">
    <property type="entry name" value="PROTEIN NYNRIN-LIKE"/>
    <property type="match status" value="1"/>
</dbReference>
<dbReference type="GO" id="GO:0071897">
    <property type="term" value="P:DNA biosynthetic process"/>
    <property type="evidence" value="ECO:0007669"/>
    <property type="project" value="UniProtKB-ARBA"/>
</dbReference>
<protein>
    <submittedName>
        <fullName evidence="2">Uncharacterized protein LOC127749008</fullName>
    </submittedName>
</protein>
<reference evidence="2" key="1">
    <citation type="submission" date="2025-08" db="UniProtKB">
        <authorList>
            <consortium name="RefSeq"/>
        </authorList>
    </citation>
    <scope>IDENTIFICATION</scope>
    <source>
        <tissue evidence="2">Whole organism</tissue>
    </source>
</reference>